<dbReference type="EMBL" id="BSSU01000015">
    <property type="protein sequence ID" value="GLX83452.1"/>
    <property type="molecule type" value="Genomic_DNA"/>
</dbReference>
<evidence type="ECO:0000256" key="1">
    <source>
        <dbReference type="SAM" id="Phobius"/>
    </source>
</evidence>
<feature type="transmembrane region" description="Helical" evidence="1">
    <location>
        <begin position="41"/>
        <end position="60"/>
    </location>
</feature>
<accession>A0ABQ6H745</accession>
<dbReference type="Proteomes" id="UP001157133">
    <property type="component" value="Unassembled WGS sequence"/>
</dbReference>
<keyword evidence="1" id="KW-0812">Transmembrane</keyword>
<keyword evidence="1" id="KW-0472">Membrane</keyword>
<evidence type="ECO:0000313" key="3">
    <source>
        <dbReference type="Proteomes" id="UP001157133"/>
    </source>
</evidence>
<keyword evidence="1" id="KW-1133">Transmembrane helix</keyword>
<feature type="transmembrane region" description="Helical" evidence="1">
    <location>
        <begin position="81"/>
        <end position="98"/>
    </location>
</feature>
<feature type="transmembrane region" description="Helical" evidence="1">
    <location>
        <begin position="7"/>
        <end position="29"/>
    </location>
</feature>
<protein>
    <submittedName>
        <fullName evidence="2">Uncharacterized protein</fullName>
    </submittedName>
</protein>
<organism evidence="2 3">
    <name type="scientific">Thalassotalea eurytherma</name>
    <dbReference type="NCBI Taxonomy" id="1144278"/>
    <lineage>
        <taxon>Bacteria</taxon>
        <taxon>Pseudomonadati</taxon>
        <taxon>Pseudomonadota</taxon>
        <taxon>Gammaproteobacteria</taxon>
        <taxon>Alteromonadales</taxon>
        <taxon>Colwelliaceae</taxon>
        <taxon>Thalassotalea</taxon>
    </lineage>
</organism>
<proteinExistence type="predicted"/>
<keyword evidence="3" id="KW-1185">Reference proteome</keyword>
<sequence>MSFRAKYSLAFLFLALFAHVSIMDLFFVSYSGPVFLWEENLAIRTVVVHIICALLSALSYKLFAYIRKDAVKGRIVLSDKVLVICSIALVFSIVFTISH</sequence>
<name>A0ABQ6H745_9GAMM</name>
<evidence type="ECO:0000313" key="2">
    <source>
        <dbReference type="EMBL" id="GLX83452.1"/>
    </source>
</evidence>
<reference evidence="2 3" key="1">
    <citation type="submission" date="2023-03" db="EMBL/GenBank/DDBJ databases">
        <title>Draft genome sequence of Thalassotalea eurytherma JCM 18482T.</title>
        <authorList>
            <person name="Sawabe T."/>
        </authorList>
    </citation>
    <scope>NUCLEOTIDE SEQUENCE [LARGE SCALE GENOMIC DNA]</scope>
    <source>
        <strain evidence="2 3">JCM 18482</strain>
    </source>
</reference>
<comment type="caution">
    <text evidence="2">The sequence shown here is derived from an EMBL/GenBank/DDBJ whole genome shotgun (WGS) entry which is preliminary data.</text>
</comment>
<gene>
    <name evidence="2" type="ORF">theurythT_29050</name>
</gene>